<evidence type="ECO:0000259" key="1">
    <source>
        <dbReference type="Pfam" id="PF25109"/>
    </source>
</evidence>
<dbReference type="GeneID" id="40102523"/>
<dbReference type="RefSeq" id="YP_009625629.1">
    <property type="nucleotide sequence ID" value="NC_042132.1"/>
</dbReference>
<keyword evidence="2" id="KW-0808">Transferase</keyword>
<dbReference type="SUPFAM" id="SSF56784">
    <property type="entry name" value="HAD-like"/>
    <property type="match status" value="1"/>
</dbReference>
<evidence type="ECO:0000313" key="3">
    <source>
        <dbReference type="Proteomes" id="UP000246591"/>
    </source>
</evidence>
<dbReference type="InterPro" id="IPR036412">
    <property type="entry name" value="HAD-like_sf"/>
</dbReference>
<sequence>MSDFCDLHPLSSWDRARHRRDAVIVDVDGTLCDVSTILHHLPERNRTNDDYRAFHEASRQCPPNEQVLLWCDEQVARGRELIVVTGRKYTHGEGTIAWLDEHMRHNYHGPFMRGDDDRRADTEVKADIARQLRDDHGFNVVAAIDDRPSVIRLWHRQLGIPTTVVYRRDWLLSGEHYTDLLDLEWI</sequence>
<evidence type="ECO:0000313" key="2">
    <source>
        <dbReference type="EMBL" id="AWN04259.1"/>
    </source>
</evidence>
<dbReference type="Pfam" id="PF25109">
    <property type="entry name" value="HAD_PNKP"/>
    <property type="match status" value="1"/>
</dbReference>
<gene>
    <name evidence="2" type="primary">58</name>
    <name evidence="2" type="ORF">PBI_SOUR_58</name>
</gene>
<dbReference type="GO" id="GO:0016301">
    <property type="term" value="F:kinase activity"/>
    <property type="evidence" value="ECO:0007669"/>
    <property type="project" value="UniProtKB-KW"/>
</dbReference>
<feature type="domain" description="Polynucleotide kinase PNKP phosphatase" evidence="1">
    <location>
        <begin position="21"/>
        <end position="167"/>
    </location>
</feature>
<dbReference type="InterPro" id="IPR056782">
    <property type="entry name" value="HAD_PNKP"/>
</dbReference>
<accession>A0A2U8UKM5</accession>
<keyword evidence="2" id="KW-0418">Kinase</keyword>
<keyword evidence="3" id="KW-1185">Reference proteome</keyword>
<dbReference type="InterPro" id="IPR023214">
    <property type="entry name" value="HAD_sf"/>
</dbReference>
<protein>
    <submittedName>
        <fullName evidence="2">Polynucleotide kinase</fullName>
    </submittedName>
</protein>
<dbReference type="EMBL" id="MH153810">
    <property type="protein sequence ID" value="AWN04259.1"/>
    <property type="molecule type" value="Genomic_DNA"/>
</dbReference>
<organism evidence="2 3">
    <name type="scientific">Gordonia phage Sour</name>
    <dbReference type="NCBI Taxonomy" id="2182349"/>
    <lineage>
        <taxon>Viruses</taxon>
        <taxon>Duplodnaviria</taxon>
        <taxon>Heunggongvirae</taxon>
        <taxon>Uroviricota</taxon>
        <taxon>Caudoviricetes</taxon>
        <taxon>Sourvirus</taxon>
        <taxon>Sourvirus sour</taxon>
    </lineage>
</organism>
<proteinExistence type="predicted"/>
<reference evidence="3" key="1">
    <citation type="submission" date="2018-03" db="EMBL/GenBank/DDBJ databases">
        <authorList>
            <person name="Keele B.F."/>
        </authorList>
    </citation>
    <scope>NUCLEOTIDE SEQUENCE [LARGE SCALE GENOMIC DNA]</scope>
</reference>
<name>A0A2U8UKM5_9CAUD</name>
<dbReference type="KEGG" id="vg:40102523"/>
<dbReference type="Gene3D" id="3.40.50.1000">
    <property type="entry name" value="HAD superfamily/HAD-like"/>
    <property type="match status" value="1"/>
</dbReference>
<dbReference type="Proteomes" id="UP000246591">
    <property type="component" value="Segment"/>
</dbReference>